<dbReference type="PATRIC" id="fig|1217721.7.peg.3376"/>
<dbReference type="GO" id="GO:0016747">
    <property type="term" value="F:acyltransferase activity, transferring groups other than amino-acyl groups"/>
    <property type="evidence" value="ECO:0007669"/>
    <property type="project" value="InterPro"/>
</dbReference>
<dbReference type="Pfam" id="PF00583">
    <property type="entry name" value="Acetyltransf_1"/>
    <property type="match status" value="1"/>
</dbReference>
<dbReference type="OrthoDB" id="9807426at2"/>
<dbReference type="InterPro" id="IPR016181">
    <property type="entry name" value="Acyl_CoA_acyltransferase"/>
</dbReference>
<dbReference type="PROSITE" id="PS51186">
    <property type="entry name" value="GNAT"/>
    <property type="match status" value="1"/>
</dbReference>
<feature type="domain" description="N-acetyltransferase" evidence="1">
    <location>
        <begin position="48"/>
        <end position="203"/>
    </location>
</feature>
<dbReference type="SUPFAM" id="SSF55729">
    <property type="entry name" value="Acyl-CoA N-acyltransferases (Nat)"/>
    <property type="match status" value="1"/>
</dbReference>
<evidence type="ECO:0000313" key="2">
    <source>
        <dbReference type="EMBL" id="AIF48716.1"/>
    </source>
</evidence>
<dbReference type="Proteomes" id="UP000027987">
    <property type="component" value="Chromosome"/>
</dbReference>
<dbReference type="InterPro" id="IPR000182">
    <property type="entry name" value="GNAT_dom"/>
</dbReference>
<dbReference type="Gene3D" id="3.40.630.30">
    <property type="match status" value="1"/>
</dbReference>
<evidence type="ECO:0000259" key="1">
    <source>
        <dbReference type="PROSITE" id="PS51186"/>
    </source>
</evidence>
<dbReference type="STRING" id="1217721.HY57_16455"/>
<organism evidence="2 3">
    <name type="scientific">Dyella japonica A8</name>
    <dbReference type="NCBI Taxonomy" id="1217721"/>
    <lineage>
        <taxon>Bacteria</taxon>
        <taxon>Pseudomonadati</taxon>
        <taxon>Pseudomonadota</taxon>
        <taxon>Gammaproteobacteria</taxon>
        <taxon>Lysobacterales</taxon>
        <taxon>Rhodanobacteraceae</taxon>
        <taxon>Dyella</taxon>
    </lineage>
</organism>
<dbReference type="RefSeq" id="WP_026033955.1">
    <property type="nucleotide sequence ID" value="NZ_ALOY01000156.1"/>
</dbReference>
<reference evidence="2 3" key="1">
    <citation type="submission" date="2014-07" db="EMBL/GenBank/DDBJ databases">
        <title>Complete Genome Sequence of Dyella japonica Strain A8 Isolated from Malaysian Tropical Soil.</title>
        <authorList>
            <person name="Hui R.K.H."/>
            <person name="Chen J.-W."/>
            <person name="Chan K.-G."/>
            <person name="Leung F.C.C."/>
        </authorList>
    </citation>
    <scope>NUCLEOTIDE SEQUENCE [LARGE SCALE GENOMIC DNA]</scope>
    <source>
        <strain evidence="2 3">A8</strain>
    </source>
</reference>
<dbReference type="HOGENOM" id="CLU_105788_0_0_6"/>
<dbReference type="EMBL" id="CP008884">
    <property type="protein sequence ID" value="AIF48716.1"/>
    <property type="molecule type" value="Genomic_DNA"/>
</dbReference>
<sequence>MTPAIDYSNSRHALVPARSTERFARPRLVEVSKAPQGELVHTHDGRALYLRGIEPGDLAALKRQFTRLSPEDIRRRFLHCMGELPDSMAQRLVNIDPARETAFVLMDETVKPAEMRGVGRIFVDEAANSAEFSVLVEHDWARQGLGALLMQRLVDDCRRRGLSEIWGYVLLENRPMLHLCKDLGFVRRLSPEEPGTTQISLQL</sequence>
<dbReference type="AlphaFoldDB" id="A0A075K3A3"/>
<proteinExistence type="predicted"/>
<keyword evidence="3" id="KW-1185">Reference proteome</keyword>
<dbReference type="KEGG" id="dja:HY57_16455"/>
<gene>
    <name evidence="2" type="ORF">HY57_16455</name>
</gene>
<evidence type="ECO:0000313" key="3">
    <source>
        <dbReference type="Proteomes" id="UP000027987"/>
    </source>
</evidence>
<keyword evidence="2" id="KW-0808">Transferase</keyword>
<protein>
    <submittedName>
        <fullName evidence="2">GCN5 family acetyltransferase</fullName>
    </submittedName>
</protein>
<name>A0A075K3A3_9GAMM</name>
<accession>A0A075K3A3</accession>